<feature type="domain" description="Nucleoside phosphorylase" evidence="10">
    <location>
        <begin position="26"/>
        <end position="281"/>
    </location>
</feature>
<evidence type="ECO:0000256" key="6">
    <source>
        <dbReference type="ARBA" id="ARBA00023929"/>
    </source>
</evidence>
<evidence type="ECO:0000256" key="7">
    <source>
        <dbReference type="ARBA" id="ARBA00023950"/>
    </source>
</evidence>
<keyword evidence="4 9" id="KW-0808">Transferase</keyword>
<dbReference type="Pfam" id="PF01048">
    <property type="entry name" value="PNP_UDP_1"/>
    <property type="match status" value="1"/>
</dbReference>
<dbReference type="GO" id="GO:0004731">
    <property type="term" value="F:purine-nucleoside phosphorylase activity"/>
    <property type="evidence" value="ECO:0007669"/>
    <property type="project" value="UniProtKB-EC"/>
</dbReference>
<dbReference type="EC" id="2.4.2.1" evidence="9"/>
<keyword evidence="12" id="KW-1185">Reference proteome</keyword>
<evidence type="ECO:0000256" key="1">
    <source>
        <dbReference type="ARBA" id="ARBA00005058"/>
    </source>
</evidence>
<keyword evidence="3 9" id="KW-0328">Glycosyltransferase</keyword>
<evidence type="ECO:0000256" key="3">
    <source>
        <dbReference type="ARBA" id="ARBA00022676"/>
    </source>
</evidence>
<dbReference type="AlphaFoldDB" id="A0A9P0CAN0"/>
<dbReference type="NCBIfam" id="NF006054">
    <property type="entry name" value="PRK08202.1"/>
    <property type="match status" value="1"/>
</dbReference>
<dbReference type="Gene3D" id="3.40.50.1580">
    <property type="entry name" value="Nucleoside phosphorylase domain"/>
    <property type="match status" value="1"/>
</dbReference>
<comment type="similarity">
    <text evidence="2 9">Belongs to the PNP/MTAP phosphorylase family.</text>
</comment>
<dbReference type="CDD" id="cd09009">
    <property type="entry name" value="PNP-EcPNPII_like"/>
    <property type="match status" value="1"/>
</dbReference>
<dbReference type="PANTHER" id="PTHR11904">
    <property type="entry name" value="METHYLTHIOADENOSINE/PURINE NUCLEOSIDE PHOSPHORYLASE"/>
    <property type="match status" value="1"/>
</dbReference>
<dbReference type="InterPro" id="IPR011268">
    <property type="entry name" value="Purine_phosphorylase"/>
</dbReference>
<organism evidence="11 12">
    <name type="scientific">Psylliodes chrysocephalus</name>
    <dbReference type="NCBI Taxonomy" id="3402493"/>
    <lineage>
        <taxon>Eukaryota</taxon>
        <taxon>Metazoa</taxon>
        <taxon>Ecdysozoa</taxon>
        <taxon>Arthropoda</taxon>
        <taxon>Hexapoda</taxon>
        <taxon>Insecta</taxon>
        <taxon>Pterygota</taxon>
        <taxon>Neoptera</taxon>
        <taxon>Endopterygota</taxon>
        <taxon>Coleoptera</taxon>
        <taxon>Polyphaga</taxon>
        <taxon>Cucujiformia</taxon>
        <taxon>Chrysomeloidea</taxon>
        <taxon>Chrysomelidae</taxon>
        <taxon>Galerucinae</taxon>
        <taxon>Alticini</taxon>
        <taxon>Psylliodes</taxon>
    </lineage>
</organism>
<evidence type="ECO:0000256" key="9">
    <source>
        <dbReference type="PIRNR" id="PIRNR000477"/>
    </source>
</evidence>
<dbReference type="InterPro" id="IPR000845">
    <property type="entry name" value="Nucleoside_phosphorylase_d"/>
</dbReference>
<dbReference type="EMBL" id="OV651822">
    <property type="protein sequence ID" value="CAH1100077.1"/>
    <property type="molecule type" value="Genomic_DNA"/>
</dbReference>
<comment type="pathway">
    <text evidence="1 9">Purine metabolism; purine nucleoside salvage.</text>
</comment>
<dbReference type="OrthoDB" id="10261782at2759"/>
<comment type="catalytic activity">
    <reaction evidence="7">
        <text>2'-deoxyinosine + phosphate = 2-deoxy-alpha-D-ribose 1-phosphate + hypoxanthine</text>
        <dbReference type="Rhea" id="RHEA:27750"/>
        <dbReference type="ChEBI" id="CHEBI:17368"/>
        <dbReference type="ChEBI" id="CHEBI:28997"/>
        <dbReference type="ChEBI" id="CHEBI:43474"/>
        <dbReference type="ChEBI" id="CHEBI:57259"/>
        <dbReference type="EC" id="2.4.2.1"/>
    </reaction>
</comment>
<gene>
    <name evidence="11" type="ORF">PSYICH_LOCUS2160</name>
</gene>
<name>A0A9P0CAN0_9CUCU</name>
<proteinExistence type="inferred from homology"/>
<evidence type="ECO:0000256" key="5">
    <source>
        <dbReference type="ARBA" id="ARBA00023918"/>
    </source>
</evidence>
<comment type="catalytic activity">
    <reaction evidence="8">
        <text>guanosine + phosphate = alpha-D-ribose 1-phosphate + guanine</text>
        <dbReference type="Rhea" id="RHEA:13233"/>
        <dbReference type="ChEBI" id="CHEBI:16235"/>
        <dbReference type="ChEBI" id="CHEBI:16750"/>
        <dbReference type="ChEBI" id="CHEBI:43474"/>
        <dbReference type="ChEBI" id="CHEBI:57720"/>
        <dbReference type="EC" id="2.4.2.1"/>
    </reaction>
</comment>
<reference evidence="11" key="1">
    <citation type="submission" date="2022-01" db="EMBL/GenBank/DDBJ databases">
        <authorList>
            <person name="King R."/>
        </authorList>
    </citation>
    <scope>NUCLEOTIDE SEQUENCE</scope>
</reference>
<comment type="catalytic activity">
    <reaction evidence="5">
        <text>inosine + phosphate = alpha-D-ribose 1-phosphate + hypoxanthine</text>
        <dbReference type="Rhea" id="RHEA:27646"/>
        <dbReference type="ChEBI" id="CHEBI:17368"/>
        <dbReference type="ChEBI" id="CHEBI:17596"/>
        <dbReference type="ChEBI" id="CHEBI:43474"/>
        <dbReference type="ChEBI" id="CHEBI:57720"/>
        <dbReference type="EC" id="2.4.2.1"/>
    </reaction>
</comment>
<dbReference type="Proteomes" id="UP001153636">
    <property type="component" value="Chromosome 10"/>
</dbReference>
<accession>A0A9P0CAN0</accession>
<dbReference type="PANTHER" id="PTHR11904:SF9">
    <property type="entry name" value="PURINE NUCLEOSIDE PHOSPHORYLASE-RELATED"/>
    <property type="match status" value="1"/>
</dbReference>
<dbReference type="GO" id="GO:0009116">
    <property type="term" value="P:nucleoside metabolic process"/>
    <property type="evidence" value="ECO:0007669"/>
    <property type="project" value="InterPro"/>
</dbReference>
<evidence type="ECO:0000256" key="8">
    <source>
        <dbReference type="ARBA" id="ARBA00023970"/>
    </source>
</evidence>
<comment type="catalytic activity">
    <reaction evidence="6">
        <text>2'-deoxyguanosine + phosphate = 2-deoxy-alpha-D-ribose 1-phosphate + guanine</text>
        <dbReference type="Rhea" id="RHEA:27738"/>
        <dbReference type="ChEBI" id="CHEBI:16235"/>
        <dbReference type="ChEBI" id="CHEBI:17172"/>
        <dbReference type="ChEBI" id="CHEBI:43474"/>
        <dbReference type="ChEBI" id="CHEBI:57259"/>
        <dbReference type="EC" id="2.4.2.1"/>
    </reaction>
</comment>
<evidence type="ECO:0000313" key="11">
    <source>
        <dbReference type="EMBL" id="CAH1100077.1"/>
    </source>
</evidence>
<dbReference type="SUPFAM" id="SSF53167">
    <property type="entry name" value="Purine and uridine phosphorylases"/>
    <property type="match status" value="1"/>
</dbReference>
<comment type="function">
    <text evidence="9">The purine nucleoside phosphorylases catalyze the phosphorolytic breakdown of the N-glycosidic bond in the beta-(deoxy)ribonucleoside molecules, with the formation of the corresponding free purine bases and pentose-1-phosphate.</text>
</comment>
<evidence type="ECO:0000313" key="12">
    <source>
        <dbReference type="Proteomes" id="UP001153636"/>
    </source>
</evidence>
<dbReference type="NCBIfam" id="TIGR01697">
    <property type="entry name" value="PNPH-PUNA-XAPA"/>
    <property type="match status" value="1"/>
</dbReference>
<sequence length="300" mass="33756">MEDRVSYMKVQEMAKFLKKEVNIEPKIGLICSFDLLPVMDIVEGRTEVKYKDIPYFPKPAGACASDLLVFGSIASIPVVVLTGRFYFYEGFSLNIVTMPVRLFKLLGCTELIICNTAHSVNPKYKLGDVVLLRDHLDFVGIPGSNPLRGPNEIRLGERFVSMNNCYDKEVLKHVRKTAEEELGWGKKVHNGVYAYLSGPTSETVAEANLLNILGADVVGLSTVPEVIEARHCDLYVFGLSLVIVEARLEYIVYREPSRREISNVIEEAIPKLQELLVKVVEFMGVKRPCICIRKSELKKK</sequence>
<evidence type="ECO:0000256" key="4">
    <source>
        <dbReference type="ARBA" id="ARBA00022679"/>
    </source>
</evidence>
<dbReference type="GO" id="GO:0005737">
    <property type="term" value="C:cytoplasm"/>
    <property type="evidence" value="ECO:0007669"/>
    <property type="project" value="TreeGrafter"/>
</dbReference>
<evidence type="ECO:0000256" key="2">
    <source>
        <dbReference type="ARBA" id="ARBA00006751"/>
    </source>
</evidence>
<protein>
    <recommendedName>
        <fullName evidence="9">Purine nucleoside phosphorylase</fullName>
        <ecNumber evidence="9">2.4.2.1</ecNumber>
    </recommendedName>
    <alternativeName>
        <fullName evidence="9">Inosine-guanosine phosphorylase</fullName>
    </alternativeName>
</protein>
<evidence type="ECO:0000259" key="10">
    <source>
        <dbReference type="Pfam" id="PF01048"/>
    </source>
</evidence>
<dbReference type="InterPro" id="IPR035994">
    <property type="entry name" value="Nucleoside_phosphorylase_sf"/>
</dbReference>
<dbReference type="PIRSF" id="PIRSF000477">
    <property type="entry name" value="PurNPase"/>
    <property type="match status" value="1"/>
</dbReference>